<sequence>MTLNCVDPDTGAESSVARMNSIKNGPLPWRPRAVVHATGYENIQDVTHPMEARNFADWSVYIHGLKFFWTISDNPHVSLTLIEADSASICARFTYSEFGTQATKGNGVGTFVMYGGHYCTEKATVELAIASCAIAINHWKDMGRNYKNTGGLDGESLRTMSVTSERAMTLLRRHSV</sequence>
<dbReference type="EMBL" id="JAWDJW010001892">
    <property type="protein sequence ID" value="KAK3078440.1"/>
    <property type="molecule type" value="Genomic_DNA"/>
</dbReference>
<keyword evidence="2" id="KW-1185">Reference proteome</keyword>
<reference evidence="1" key="1">
    <citation type="submission" date="2024-09" db="EMBL/GenBank/DDBJ databases">
        <title>Black Yeasts Isolated from many extreme environments.</title>
        <authorList>
            <person name="Coleine C."/>
            <person name="Stajich J.E."/>
            <person name="Selbmann L."/>
        </authorList>
    </citation>
    <scope>NUCLEOTIDE SEQUENCE</scope>
    <source>
        <strain evidence="1">CCFEE 5737</strain>
    </source>
</reference>
<dbReference type="Proteomes" id="UP001186974">
    <property type="component" value="Unassembled WGS sequence"/>
</dbReference>
<accession>A0ACC3DNZ8</accession>
<gene>
    <name evidence="1" type="ORF">LTS18_007498</name>
</gene>
<name>A0ACC3DNZ8_9PEZI</name>
<organism evidence="1 2">
    <name type="scientific">Coniosporium uncinatum</name>
    <dbReference type="NCBI Taxonomy" id="93489"/>
    <lineage>
        <taxon>Eukaryota</taxon>
        <taxon>Fungi</taxon>
        <taxon>Dikarya</taxon>
        <taxon>Ascomycota</taxon>
        <taxon>Pezizomycotina</taxon>
        <taxon>Dothideomycetes</taxon>
        <taxon>Dothideomycetes incertae sedis</taxon>
        <taxon>Coniosporium</taxon>
    </lineage>
</organism>
<evidence type="ECO:0000313" key="2">
    <source>
        <dbReference type="Proteomes" id="UP001186974"/>
    </source>
</evidence>
<evidence type="ECO:0000313" key="1">
    <source>
        <dbReference type="EMBL" id="KAK3078440.1"/>
    </source>
</evidence>
<comment type="caution">
    <text evidence="1">The sequence shown here is derived from an EMBL/GenBank/DDBJ whole genome shotgun (WGS) entry which is preliminary data.</text>
</comment>
<protein>
    <submittedName>
        <fullName evidence="1">Uncharacterized protein</fullName>
    </submittedName>
</protein>
<proteinExistence type="predicted"/>